<evidence type="ECO:0000313" key="2">
    <source>
        <dbReference type="Proteomes" id="UP000683360"/>
    </source>
</evidence>
<gene>
    <name evidence="1" type="ORF">MEDL_40982</name>
</gene>
<organism evidence="1 2">
    <name type="scientific">Mytilus edulis</name>
    <name type="common">Blue mussel</name>
    <dbReference type="NCBI Taxonomy" id="6550"/>
    <lineage>
        <taxon>Eukaryota</taxon>
        <taxon>Metazoa</taxon>
        <taxon>Spiralia</taxon>
        <taxon>Lophotrochozoa</taxon>
        <taxon>Mollusca</taxon>
        <taxon>Bivalvia</taxon>
        <taxon>Autobranchia</taxon>
        <taxon>Pteriomorphia</taxon>
        <taxon>Mytilida</taxon>
        <taxon>Mytiloidea</taxon>
        <taxon>Mytilidae</taxon>
        <taxon>Mytilinae</taxon>
        <taxon>Mytilus</taxon>
    </lineage>
</organism>
<proteinExistence type="predicted"/>
<reference evidence="1" key="1">
    <citation type="submission" date="2021-03" db="EMBL/GenBank/DDBJ databases">
        <authorList>
            <person name="Bekaert M."/>
        </authorList>
    </citation>
    <scope>NUCLEOTIDE SEQUENCE</scope>
</reference>
<name>A0A8S3TB04_MYTED</name>
<dbReference type="OrthoDB" id="10372661at2759"/>
<dbReference type="Proteomes" id="UP000683360">
    <property type="component" value="Unassembled WGS sequence"/>
</dbReference>
<comment type="caution">
    <text evidence="1">The sequence shown here is derived from an EMBL/GenBank/DDBJ whole genome shotgun (WGS) entry which is preliminary data.</text>
</comment>
<evidence type="ECO:0000313" key="1">
    <source>
        <dbReference type="EMBL" id="CAG2227999.1"/>
    </source>
</evidence>
<dbReference type="EMBL" id="CAJPWZ010001984">
    <property type="protein sequence ID" value="CAG2227999.1"/>
    <property type="molecule type" value="Genomic_DNA"/>
</dbReference>
<dbReference type="SUPFAM" id="SSF52200">
    <property type="entry name" value="Toll/Interleukin receptor TIR domain"/>
    <property type="match status" value="1"/>
</dbReference>
<dbReference type="AlphaFoldDB" id="A0A8S3TB04"/>
<evidence type="ECO:0008006" key="3">
    <source>
        <dbReference type="Google" id="ProtNLM"/>
    </source>
</evidence>
<protein>
    <recommendedName>
        <fullName evidence="3">TIR domain-containing protein</fullName>
    </recommendedName>
</protein>
<sequence>MHDVFIVYDDKDVFTQETLFPVFENQKLEYCSFYDNPGKTISCILEPLDPFPDKILVVISDELCQNERVKYAIECVLQYAIEIYGSASKMFDRVITFITTGSITKENGLFPLKKTTIIYNNSTVAIKDLVSNIRLKIMPFCNILAKNGLVETLGLHGLSMTHLKTQIFGLIISTGNLCLQIDLEFFLNINKNTKITEQ</sequence>
<dbReference type="InterPro" id="IPR035897">
    <property type="entry name" value="Toll_tir_struct_dom_sf"/>
</dbReference>
<keyword evidence="2" id="KW-1185">Reference proteome</keyword>
<accession>A0A8S3TB04</accession>